<organism evidence="1 2">
    <name type="scientific">Sphingomonas echinoides</name>
    <dbReference type="NCBI Taxonomy" id="59803"/>
    <lineage>
        <taxon>Bacteria</taxon>
        <taxon>Pseudomonadati</taxon>
        <taxon>Pseudomonadota</taxon>
        <taxon>Alphaproteobacteria</taxon>
        <taxon>Sphingomonadales</taxon>
        <taxon>Sphingomonadaceae</taxon>
        <taxon>Sphingomonas</taxon>
    </lineage>
</organism>
<name>A0ABU4PL01_9SPHN</name>
<proteinExistence type="predicted"/>
<dbReference type="EMBL" id="JAWXXV010000001">
    <property type="protein sequence ID" value="MDX5983827.1"/>
    <property type="molecule type" value="Genomic_DNA"/>
</dbReference>
<comment type="caution">
    <text evidence="1">The sequence shown here is derived from an EMBL/GenBank/DDBJ whole genome shotgun (WGS) entry which is preliminary data.</text>
</comment>
<evidence type="ECO:0000313" key="1">
    <source>
        <dbReference type="EMBL" id="MDX5983827.1"/>
    </source>
</evidence>
<keyword evidence="2" id="KW-1185">Reference proteome</keyword>
<reference evidence="1 2" key="1">
    <citation type="submission" date="2023-11" db="EMBL/GenBank/DDBJ databases">
        <title>MicrobeMod: A computational toolkit for identifying prokaryotic methylation and restriction-modification with nanopore sequencing.</title>
        <authorList>
            <person name="Crits-Christoph A."/>
            <person name="Kang S.C."/>
            <person name="Lee H."/>
            <person name="Ostrov N."/>
        </authorList>
    </citation>
    <scope>NUCLEOTIDE SEQUENCE [LARGE SCALE GENOMIC DNA]</scope>
    <source>
        <strain evidence="1 2">ATCC 14820</strain>
    </source>
</reference>
<dbReference type="RefSeq" id="WP_050810904.1">
    <property type="nucleotide sequence ID" value="NZ_JAWXXV010000001.1"/>
</dbReference>
<accession>A0ABU4PL01</accession>
<protein>
    <submittedName>
        <fullName evidence="1">Sarcosine oxidase subunit gamma</fullName>
    </submittedName>
</protein>
<dbReference type="Gene3D" id="3.30.1360.120">
    <property type="entry name" value="Probable tRNA modification gtpase trme, domain 1"/>
    <property type="match status" value="1"/>
</dbReference>
<evidence type="ECO:0000313" key="2">
    <source>
        <dbReference type="Proteomes" id="UP001279660"/>
    </source>
</evidence>
<dbReference type="Proteomes" id="UP001279660">
    <property type="component" value="Unassembled WGS sequence"/>
</dbReference>
<dbReference type="InterPro" id="IPR027266">
    <property type="entry name" value="TrmE/GcvT-like"/>
</dbReference>
<gene>
    <name evidence="1" type="ORF">SIL82_06100</name>
</gene>
<sequence length="160" mass="16864">MTDARVTLAMAPAGDVVALDLWDEGLPPNPPTGRIVQVEPRRWWLIDAAQHTPAIAVHIADRGALSPIGGGLIRATLTGPGWRALLSVSGWFDSENPAFGPGQIAATTIHHVPVWIAPISDTACEVYLPSSYAASLADLWTRAIGVTEPPPAPRNRPGGS</sequence>
<dbReference type="SUPFAM" id="SSF103025">
    <property type="entry name" value="Folate-binding domain"/>
    <property type="match status" value="1"/>
</dbReference>